<proteinExistence type="inferred from homology"/>
<dbReference type="InterPro" id="IPR052700">
    <property type="entry name" value="Carb_kinase_PfkB-like"/>
</dbReference>
<evidence type="ECO:0000313" key="6">
    <source>
        <dbReference type="Proteomes" id="UP000317371"/>
    </source>
</evidence>
<gene>
    <name evidence="5" type="ORF">FKZ61_17830</name>
</gene>
<evidence type="ECO:0000259" key="4">
    <source>
        <dbReference type="Pfam" id="PF00294"/>
    </source>
</evidence>
<dbReference type="Pfam" id="PF00294">
    <property type="entry name" value="PfkB"/>
    <property type="match status" value="1"/>
</dbReference>
<dbReference type="FunCoup" id="A0A540VBV0">
    <property type="interactions" value="74"/>
</dbReference>
<comment type="similarity">
    <text evidence="1">Belongs to the carbohydrate kinase PfkB family.</text>
</comment>
<sequence length="329" mass="35468">MGGSQAPMSTQPRFDVTTTGEAMLRLSVPVGVRLETADRLDMRPGGAEANLAVALARLGRRSAWVGGLPKNPLGRNLANHLRVAGVDLEGVVWSNEGRMGTYYVEFAAPPRATQVIYDRANSCAARLTPGDIPWDYLLDTRLIHLTGITPPLSPGCKAIVEEAVRRARQQGVAISFDVNFRSKLWTPQEAAETIVPLVQEIDLFFCGRGDARNLFGLDGPPEEMVQRLAEITHARLVVMSLAEAGVLAFDGQDFHHEPAQPVQIIDRPGAGDGLAAGVIHGWLDGDLRRGLQTGVVLAALALSQHGDMIVTTPEEVESLIQASHTTLVR</sequence>
<comment type="caution">
    <text evidence="5">The sequence shown here is derived from an EMBL/GenBank/DDBJ whole genome shotgun (WGS) entry which is preliminary data.</text>
</comment>
<dbReference type="CDD" id="cd01166">
    <property type="entry name" value="KdgK"/>
    <property type="match status" value="1"/>
</dbReference>
<dbReference type="PANTHER" id="PTHR43320:SF2">
    <property type="entry name" value="2-DEHYDRO-3-DEOXYGLUCONOKINASE_2-DEHYDRO-3-DEOXYGALACTONOKINASE"/>
    <property type="match status" value="1"/>
</dbReference>
<evidence type="ECO:0000256" key="1">
    <source>
        <dbReference type="ARBA" id="ARBA00010688"/>
    </source>
</evidence>
<dbReference type="AlphaFoldDB" id="A0A540VBV0"/>
<dbReference type="OrthoDB" id="9813569at2"/>
<dbReference type="SUPFAM" id="SSF53613">
    <property type="entry name" value="Ribokinase-like"/>
    <property type="match status" value="1"/>
</dbReference>
<organism evidence="5 6">
    <name type="scientific">Litorilinea aerophila</name>
    <dbReference type="NCBI Taxonomy" id="1204385"/>
    <lineage>
        <taxon>Bacteria</taxon>
        <taxon>Bacillati</taxon>
        <taxon>Chloroflexota</taxon>
        <taxon>Caldilineae</taxon>
        <taxon>Caldilineales</taxon>
        <taxon>Caldilineaceae</taxon>
        <taxon>Litorilinea</taxon>
    </lineage>
</organism>
<evidence type="ECO:0000256" key="2">
    <source>
        <dbReference type="ARBA" id="ARBA00022679"/>
    </source>
</evidence>
<accession>A0A540VBV0</accession>
<dbReference type="PANTHER" id="PTHR43320">
    <property type="entry name" value="SUGAR KINASE"/>
    <property type="match status" value="1"/>
</dbReference>
<dbReference type="Proteomes" id="UP000317371">
    <property type="component" value="Unassembled WGS sequence"/>
</dbReference>
<dbReference type="GO" id="GO:0016301">
    <property type="term" value="F:kinase activity"/>
    <property type="evidence" value="ECO:0007669"/>
    <property type="project" value="UniProtKB-KW"/>
</dbReference>
<dbReference type="InterPro" id="IPR011611">
    <property type="entry name" value="PfkB_dom"/>
</dbReference>
<dbReference type="EMBL" id="VIGC01000026">
    <property type="protein sequence ID" value="TQE94239.1"/>
    <property type="molecule type" value="Genomic_DNA"/>
</dbReference>
<keyword evidence="3 5" id="KW-0418">Kinase</keyword>
<protein>
    <submittedName>
        <fullName evidence="5">Sugar kinase</fullName>
    </submittedName>
</protein>
<evidence type="ECO:0000256" key="3">
    <source>
        <dbReference type="ARBA" id="ARBA00022777"/>
    </source>
</evidence>
<dbReference type="InterPro" id="IPR029056">
    <property type="entry name" value="Ribokinase-like"/>
</dbReference>
<dbReference type="InParanoid" id="A0A540VBV0"/>
<evidence type="ECO:0000313" key="5">
    <source>
        <dbReference type="EMBL" id="TQE94239.1"/>
    </source>
</evidence>
<feature type="domain" description="Carbohydrate kinase PfkB" evidence="4">
    <location>
        <begin position="16"/>
        <end position="309"/>
    </location>
</feature>
<keyword evidence="2" id="KW-0808">Transferase</keyword>
<name>A0A540VBV0_9CHLR</name>
<reference evidence="5 6" key="1">
    <citation type="submission" date="2019-06" db="EMBL/GenBank/DDBJ databases">
        <title>Genome sequence of Litorilinea aerophila BAA-2444.</title>
        <authorList>
            <person name="Maclea K.S."/>
            <person name="Maurais E.G."/>
            <person name="Iannazzi L.C."/>
        </authorList>
    </citation>
    <scope>NUCLEOTIDE SEQUENCE [LARGE SCALE GENOMIC DNA]</scope>
    <source>
        <strain evidence="5 6">ATCC BAA-2444</strain>
    </source>
</reference>
<keyword evidence="6" id="KW-1185">Reference proteome</keyword>
<dbReference type="Gene3D" id="3.40.1190.20">
    <property type="match status" value="1"/>
</dbReference>